<protein>
    <submittedName>
        <fullName evidence="3">Uncharacterized protein</fullName>
    </submittedName>
</protein>
<evidence type="ECO:0000256" key="1">
    <source>
        <dbReference type="SAM" id="MobiDB-lite"/>
    </source>
</evidence>
<dbReference type="OrthoDB" id="5086500at2759"/>
<dbReference type="InParanoid" id="A0A0C3HBN1"/>
<organism evidence="3 4">
    <name type="scientific">Oidiodendron maius (strain Zn)</name>
    <dbReference type="NCBI Taxonomy" id="913774"/>
    <lineage>
        <taxon>Eukaryota</taxon>
        <taxon>Fungi</taxon>
        <taxon>Dikarya</taxon>
        <taxon>Ascomycota</taxon>
        <taxon>Pezizomycotina</taxon>
        <taxon>Leotiomycetes</taxon>
        <taxon>Leotiomycetes incertae sedis</taxon>
        <taxon>Myxotrichaceae</taxon>
        <taxon>Oidiodendron</taxon>
    </lineage>
</organism>
<dbReference type="Proteomes" id="UP000054321">
    <property type="component" value="Unassembled WGS sequence"/>
</dbReference>
<feature type="transmembrane region" description="Helical" evidence="2">
    <location>
        <begin position="281"/>
        <end position="311"/>
    </location>
</feature>
<evidence type="ECO:0000256" key="2">
    <source>
        <dbReference type="SAM" id="Phobius"/>
    </source>
</evidence>
<keyword evidence="2" id="KW-0812">Transmembrane</keyword>
<evidence type="ECO:0000313" key="4">
    <source>
        <dbReference type="Proteomes" id="UP000054321"/>
    </source>
</evidence>
<proteinExistence type="predicted"/>
<accession>A0A0C3HBN1</accession>
<dbReference type="PANTHER" id="PTHR34414:SF1">
    <property type="entry name" value="SUBTILISIN-LIKE SERINE PROTEASE"/>
    <property type="match status" value="1"/>
</dbReference>
<dbReference type="AlphaFoldDB" id="A0A0C3HBN1"/>
<reference evidence="3 4" key="1">
    <citation type="submission" date="2014-04" db="EMBL/GenBank/DDBJ databases">
        <authorList>
            <consortium name="DOE Joint Genome Institute"/>
            <person name="Kuo A."/>
            <person name="Martino E."/>
            <person name="Perotto S."/>
            <person name="Kohler A."/>
            <person name="Nagy L.G."/>
            <person name="Floudas D."/>
            <person name="Copeland A."/>
            <person name="Barry K.W."/>
            <person name="Cichocki N."/>
            <person name="Veneault-Fourrey C."/>
            <person name="LaButti K."/>
            <person name="Lindquist E.A."/>
            <person name="Lipzen A."/>
            <person name="Lundell T."/>
            <person name="Morin E."/>
            <person name="Murat C."/>
            <person name="Sun H."/>
            <person name="Tunlid A."/>
            <person name="Henrissat B."/>
            <person name="Grigoriev I.V."/>
            <person name="Hibbett D.S."/>
            <person name="Martin F."/>
            <person name="Nordberg H.P."/>
            <person name="Cantor M.N."/>
            <person name="Hua S.X."/>
        </authorList>
    </citation>
    <scope>NUCLEOTIDE SEQUENCE [LARGE SCALE GENOMIC DNA]</scope>
    <source>
        <strain evidence="3 4">Zn</strain>
    </source>
</reference>
<keyword evidence="2" id="KW-1133">Transmembrane helix</keyword>
<feature type="transmembrane region" description="Helical" evidence="2">
    <location>
        <begin position="246"/>
        <end position="269"/>
    </location>
</feature>
<dbReference type="STRING" id="913774.A0A0C3HBN1"/>
<reference evidence="4" key="2">
    <citation type="submission" date="2015-01" db="EMBL/GenBank/DDBJ databases">
        <title>Evolutionary Origins and Diversification of the Mycorrhizal Mutualists.</title>
        <authorList>
            <consortium name="DOE Joint Genome Institute"/>
            <consortium name="Mycorrhizal Genomics Consortium"/>
            <person name="Kohler A."/>
            <person name="Kuo A."/>
            <person name="Nagy L.G."/>
            <person name="Floudas D."/>
            <person name="Copeland A."/>
            <person name="Barry K.W."/>
            <person name="Cichocki N."/>
            <person name="Veneault-Fourrey C."/>
            <person name="LaButti K."/>
            <person name="Lindquist E.A."/>
            <person name="Lipzen A."/>
            <person name="Lundell T."/>
            <person name="Morin E."/>
            <person name="Murat C."/>
            <person name="Riley R."/>
            <person name="Ohm R."/>
            <person name="Sun H."/>
            <person name="Tunlid A."/>
            <person name="Henrissat B."/>
            <person name="Grigoriev I.V."/>
            <person name="Hibbett D.S."/>
            <person name="Martin F."/>
        </authorList>
    </citation>
    <scope>NUCLEOTIDE SEQUENCE [LARGE SCALE GENOMIC DNA]</scope>
    <source>
        <strain evidence="4">Zn</strain>
    </source>
</reference>
<evidence type="ECO:0000313" key="3">
    <source>
        <dbReference type="EMBL" id="KIM99766.1"/>
    </source>
</evidence>
<dbReference type="EMBL" id="KN832878">
    <property type="protein sequence ID" value="KIM99766.1"/>
    <property type="molecule type" value="Genomic_DNA"/>
</dbReference>
<dbReference type="InterPro" id="IPR046536">
    <property type="entry name" value="DUF6601"/>
</dbReference>
<dbReference type="Pfam" id="PF20246">
    <property type="entry name" value="DUF6601"/>
    <property type="match status" value="1"/>
</dbReference>
<dbReference type="PANTHER" id="PTHR34414">
    <property type="entry name" value="HET DOMAIN-CONTAINING PROTEIN-RELATED"/>
    <property type="match status" value="1"/>
</dbReference>
<gene>
    <name evidence="3" type="ORF">OIDMADRAFT_181152</name>
</gene>
<sequence>MLKPPFSGATPLWSSSQLTDPTNDSKIPRSTLPTSIPHTPPPAIRCGDTLARTKDDLDAYYLRELRTGRLDEIYTYLWLAGVPGCARALHRHQLLGRDILITEDVNEHLVWHESRIFIKPFPTFLFDLDCWEQRLCKTQPLFEAACSFLLSYVWLVRHESDLRVAHEKGLLPQIINWTIWTDFIDDFLDHIDLQSLRGISRRFQYGELRLSRLNTIYRLTRFKWRDFIRGYMAVPTWYKEFFGRNFAWLLAVFAVLSVVLSAMQVGVAVARGGQAFENASYGFSIASLFIAAGTVLIVLLVWMFLFAYHLLTTKANNQRVMRKRRGIVNTAKDNR</sequence>
<dbReference type="HOGENOM" id="CLU_043687_0_0_1"/>
<name>A0A0C3HBN1_OIDMZ</name>
<feature type="region of interest" description="Disordered" evidence="1">
    <location>
        <begin position="1"/>
        <end position="41"/>
    </location>
</feature>
<keyword evidence="4" id="KW-1185">Reference proteome</keyword>
<feature type="compositionally biased region" description="Polar residues" evidence="1">
    <location>
        <begin position="12"/>
        <end position="25"/>
    </location>
</feature>
<keyword evidence="2" id="KW-0472">Membrane</keyword>